<dbReference type="Proteomes" id="UP000079169">
    <property type="component" value="Unplaced"/>
</dbReference>
<evidence type="ECO:0000313" key="2">
    <source>
        <dbReference type="RefSeq" id="XP_026680557.1"/>
    </source>
</evidence>
<protein>
    <submittedName>
        <fullName evidence="2">E3 ubiquitin-protein ligase RNF31-like</fullName>
    </submittedName>
</protein>
<proteinExistence type="predicted"/>
<dbReference type="GO" id="GO:0036435">
    <property type="term" value="F:K48-linked polyubiquitin modification-dependent protein binding"/>
    <property type="evidence" value="ECO:0007669"/>
    <property type="project" value="TreeGrafter"/>
</dbReference>
<dbReference type="PaxDb" id="121845-A0A3Q0IWC1"/>
<dbReference type="PANTHER" id="PTHR16004:SF2">
    <property type="entry name" value="E3 UBIQUITIN-PROTEIN LIGASE LUBEL"/>
    <property type="match status" value="1"/>
</dbReference>
<reference evidence="2" key="1">
    <citation type="submission" date="2025-08" db="UniProtKB">
        <authorList>
            <consortium name="RefSeq"/>
        </authorList>
    </citation>
    <scope>IDENTIFICATION</scope>
</reference>
<dbReference type="GeneID" id="113468091"/>
<dbReference type="SUPFAM" id="SSF57850">
    <property type="entry name" value="RING/U-box"/>
    <property type="match status" value="1"/>
</dbReference>
<dbReference type="RefSeq" id="XP_026680557.1">
    <property type="nucleotide sequence ID" value="XM_026824756.1"/>
</dbReference>
<dbReference type="STRING" id="121845.A0A3Q0IWC1"/>
<dbReference type="KEGG" id="dci:113468091"/>
<dbReference type="AlphaFoldDB" id="A0A3Q0IWC1"/>
<dbReference type="CDD" id="cd20351">
    <property type="entry name" value="Rcat_RBR_HOIP"/>
    <property type="match status" value="1"/>
</dbReference>
<evidence type="ECO:0000313" key="1">
    <source>
        <dbReference type="Proteomes" id="UP000079169"/>
    </source>
</evidence>
<gene>
    <name evidence="2" type="primary">LOC113468091</name>
</gene>
<dbReference type="InterPro" id="IPR047542">
    <property type="entry name" value="Rcat_RBR_RNF31-like"/>
</dbReference>
<dbReference type="GO" id="GO:0061630">
    <property type="term" value="F:ubiquitin protein ligase activity"/>
    <property type="evidence" value="ECO:0007669"/>
    <property type="project" value="TreeGrafter"/>
</dbReference>
<dbReference type="GO" id="GO:0008270">
    <property type="term" value="F:zinc ion binding"/>
    <property type="evidence" value="ECO:0007669"/>
    <property type="project" value="InterPro"/>
</dbReference>
<dbReference type="GO" id="GO:1990450">
    <property type="term" value="F:linear polyubiquitin binding"/>
    <property type="evidence" value="ECO:0007669"/>
    <property type="project" value="TreeGrafter"/>
</dbReference>
<dbReference type="InterPro" id="IPR026254">
    <property type="entry name" value="RNF31-like"/>
</dbReference>
<dbReference type="GO" id="GO:0071797">
    <property type="term" value="C:LUBAC complex"/>
    <property type="evidence" value="ECO:0007669"/>
    <property type="project" value="InterPro"/>
</dbReference>
<dbReference type="PANTHER" id="PTHR16004">
    <property type="entry name" value="RING FINGER PROTEIN 31-RELATED"/>
    <property type="match status" value="1"/>
</dbReference>
<dbReference type="Pfam" id="PF22191">
    <property type="entry name" value="IBR_1"/>
    <property type="match status" value="1"/>
</dbReference>
<dbReference type="GO" id="GO:0070530">
    <property type="term" value="F:K63-linked polyubiquitin modification-dependent protein binding"/>
    <property type="evidence" value="ECO:0007669"/>
    <property type="project" value="TreeGrafter"/>
</dbReference>
<name>A0A3Q0IWC1_DIACI</name>
<sequence length="164" mass="19008">MSSFNLLVGRLRRNRHRIYFYRGLIFNVSLSQWAKEHERKSCDEYSAWLELSDPNSTISQHLIENDGIVCPKCRSKYALAKGGCMHLTCPSCKFEFCSDCGREFIMGSKCTVSPYCEKLGLHSHHPRNCLFYLRDKDPQDLQKLLKVRTCFLPLHKKTTTAVVQ</sequence>
<dbReference type="GO" id="GO:0097039">
    <property type="term" value="P:protein linear polyubiquitination"/>
    <property type="evidence" value="ECO:0007669"/>
    <property type="project" value="TreeGrafter"/>
</dbReference>
<dbReference type="Gene3D" id="1.20.120.1750">
    <property type="match status" value="1"/>
</dbReference>
<organism evidence="1 2">
    <name type="scientific">Diaphorina citri</name>
    <name type="common">Asian citrus psyllid</name>
    <dbReference type="NCBI Taxonomy" id="121845"/>
    <lineage>
        <taxon>Eukaryota</taxon>
        <taxon>Metazoa</taxon>
        <taxon>Ecdysozoa</taxon>
        <taxon>Arthropoda</taxon>
        <taxon>Hexapoda</taxon>
        <taxon>Insecta</taxon>
        <taxon>Pterygota</taxon>
        <taxon>Neoptera</taxon>
        <taxon>Paraneoptera</taxon>
        <taxon>Hemiptera</taxon>
        <taxon>Sternorrhyncha</taxon>
        <taxon>Psylloidea</taxon>
        <taxon>Psyllidae</taxon>
        <taxon>Diaphorininae</taxon>
        <taxon>Diaphorina</taxon>
    </lineage>
</organism>
<keyword evidence="1" id="KW-1185">Reference proteome</keyword>
<accession>A0A3Q0IWC1</accession>